<reference evidence="1 2" key="1">
    <citation type="journal article" date="2023" name="bioRxiv">
        <title>Conserved and derived expression patterns and positive selection on dental genes reveal complex evolutionary context of ever-growing rodent molars.</title>
        <authorList>
            <person name="Calamari Z.T."/>
            <person name="Song A."/>
            <person name="Cohen E."/>
            <person name="Akter M."/>
            <person name="Roy R.D."/>
            <person name="Hallikas O."/>
            <person name="Christensen M.M."/>
            <person name="Li P."/>
            <person name="Marangoni P."/>
            <person name="Jernvall J."/>
            <person name="Klein O.D."/>
        </authorList>
    </citation>
    <scope>NUCLEOTIDE SEQUENCE [LARGE SCALE GENOMIC DNA]</scope>
    <source>
        <strain evidence="1">V071</strain>
    </source>
</reference>
<feature type="non-terminal residue" evidence="1">
    <location>
        <position position="84"/>
    </location>
</feature>
<protein>
    <submittedName>
        <fullName evidence="1">Uncharacterized protein</fullName>
    </submittedName>
</protein>
<gene>
    <name evidence="1" type="ORF">U0070_012415</name>
</gene>
<dbReference type="Proteomes" id="UP001488838">
    <property type="component" value="Unassembled WGS sequence"/>
</dbReference>
<name>A0AAW0HKG0_MYOGA</name>
<organism evidence="1 2">
    <name type="scientific">Myodes glareolus</name>
    <name type="common">Bank vole</name>
    <name type="synonym">Clethrionomys glareolus</name>
    <dbReference type="NCBI Taxonomy" id="447135"/>
    <lineage>
        <taxon>Eukaryota</taxon>
        <taxon>Metazoa</taxon>
        <taxon>Chordata</taxon>
        <taxon>Craniata</taxon>
        <taxon>Vertebrata</taxon>
        <taxon>Euteleostomi</taxon>
        <taxon>Mammalia</taxon>
        <taxon>Eutheria</taxon>
        <taxon>Euarchontoglires</taxon>
        <taxon>Glires</taxon>
        <taxon>Rodentia</taxon>
        <taxon>Myomorpha</taxon>
        <taxon>Muroidea</taxon>
        <taxon>Cricetidae</taxon>
        <taxon>Arvicolinae</taxon>
        <taxon>Myodes</taxon>
    </lineage>
</organism>
<evidence type="ECO:0000313" key="1">
    <source>
        <dbReference type="EMBL" id="KAK7802010.1"/>
    </source>
</evidence>
<dbReference type="AlphaFoldDB" id="A0AAW0HKG0"/>
<evidence type="ECO:0000313" key="2">
    <source>
        <dbReference type="Proteomes" id="UP001488838"/>
    </source>
</evidence>
<proteinExistence type="predicted"/>
<keyword evidence="2" id="KW-1185">Reference proteome</keyword>
<dbReference type="EMBL" id="JBBHLL010000482">
    <property type="protein sequence ID" value="KAK7802010.1"/>
    <property type="molecule type" value="Genomic_DNA"/>
</dbReference>
<accession>A0AAW0HKG0</accession>
<sequence>MHCQELLVQYIFESEDDIVEAISKFVTREATQEEKHIRGEQIAQIVNVHVGSNAVIKNRSQGCSLLHSLAEANSSTKSAEIYDS</sequence>
<comment type="caution">
    <text evidence="1">The sequence shown here is derived from an EMBL/GenBank/DDBJ whole genome shotgun (WGS) entry which is preliminary data.</text>
</comment>